<dbReference type="EMBL" id="JARAKH010000049">
    <property type="protein sequence ID" value="KAK8375933.1"/>
    <property type="molecule type" value="Genomic_DNA"/>
</dbReference>
<accession>A0AAW0SL73</accession>
<proteinExistence type="predicted"/>
<evidence type="ECO:0000313" key="2">
    <source>
        <dbReference type="Proteomes" id="UP001487740"/>
    </source>
</evidence>
<dbReference type="AlphaFoldDB" id="A0AAW0SL73"/>
<evidence type="ECO:0000313" key="1">
    <source>
        <dbReference type="EMBL" id="KAK8375933.1"/>
    </source>
</evidence>
<name>A0AAW0SL73_SCYPA</name>
<dbReference type="Proteomes" id="UP001487740">
    <property type="component" value="Unassembled WGS sequence"/>
</dbReference>
<protein>
    <submittedName>
        <fullName evidence="1">Uncharacterized protein</fullName>
    </submittedName>
</protein>
<organism evidence="1 2">
    <name type="scientific">Scylla paramamosain</name>
    <name type="common">Mud crab</name>
    <dbReference type="NCBI Taxonomy" id="85552"/>
    <lineage>
        <taxon>Eukaryota</taxon>
        <taxon>Metazoa</taxon>
        <taxon>Ecdysozoa</taxon>
        <taxon>Arthropoda</taxon>
        <taxon>Crustacea</taxon>
        <taxon>Multicrustacea</taxon>
        <taxon>Malacostraca</taxon>
        <taxon>Eumalacostraca</taxon>
        <taxon>Eucarida</taxon>
        <taxon>Decapoda</taxon>
        <taxon>Pleocyemata</taxon>
        <taxon>Brachyura</taxon>
        <taxon>Eubrachyura</taxon>
        <taxon>Portunoidea</taxon>
        <taxon>Portunidae</taxon>
        <taxon>Portuninae</taxon>
        <taxon>Scylla</taxon>
    </lineage>
</organism>
<gene>
    <name evidence="1" type="ORF">O3P69_008572</name>
</gene>
<dbReference type="InterPro" id="IPR009125">
    <property type="entry name" value="ATPMK"/>
</dbReference>
<dbReference type="Pfam" id="PF14960">
    <property type="entry name" value="ATP_synth_reg"/>
    <property type="match status" value="1"/>
</dbReference>
<sequence>MSFFCLLQELYKYYVKGQAPGEAYVERLPFNLHHKFNSTTIQGRANVAKATMALVMVASLGTYVVGPSVVKALSEGAAAAAAATPKKESQQDAAATQQL</sequence>
<keyword evidence="2" id="KW-1185">Reference proteome</keyword>
<comment type="caution">
    <text evidence="1">The sequence shown here is derived from an EMBL/GenBank/DDBJ whole genome shotgun (WGS) entry which is preliminary data.</text>
</comment>
<reference evidence="1 2" key="1">
    <citation type="submission" date="2023-03" db="EMBL/GenBank/DDBJ databases">
        <title>High-quality genome of Scylla paramamosain provides insights in environmental adaptation.</title>
        <authorList>
            <person name="Zhang L."/>
        </authorList>
    </citation>
    <scope>NUCLEOTIDE SEQUENCE [LARGE SCALE GENOMIC DNA]</scope>
    <source>
        <strain evidence="1">LZ_2023a</strain>
        <tissue evidence="1">Muscle</tissue>
    </source>
</reference>